<organism evidence="5 6">
    <name type="scientific">Coffea canephora</name>
    <name type="common">Robusta coffee</name>
    <dbReference type="NCBI Taxonomy" id="49390"/>
    <lineage>
        <taxon>Eukaryota</taxon>
        <taxon>Viridiplantae</taxon>
        <taxon>Streptophyta</taxon>
        <taxon>Embryophyta</taxon>
        <taxon>Tracheophyta</taxon>
        <taxon>Spermatophyta</taxon>
        <taxon>Magnoliopsida</taxon>
        <taxon>eudicotyledons</taxon>
        <taxon>Gunneridae</taxon>
        <taxon>Pentapetalae</taxon>
        <taxon>asterids</taxon>
        <taxon>lamiids</taxon>
        <taxon>Gentianales</taxon>
        <taxon>Rubiaceae</taxon>
        <taxon>Ixoroideae</taxon>
        <taxon>Gardenieae complex</taxon>
        <taxon>Bertiereae - Coffeeae clade</taxon>
        <taxon>Coffeeae</taxon>
        <taxon>Coffea</taxon>
    </lineage>
</organism>
<keyword evidence="4" id="KW-0052">Apoplast</keyword>
<feature type="signal peptide" evidence="4">
    <location>
        <begin position="1"/>
        <end position="24"/>
    </location>
</feature>
<dbReference type="PANTHER" id="PTHR21495">
    <property type="entry name" value="NUCLEOPORIN-RELATED"/>
    <property type="match status" value="1"/>
</dbReference>
<dbReference type="InterPro" id="IPR044859">
    <property type="entry name" value="Allene_oxi_cyc_Dirigent"/>
</dbReference>
<sequence length="196" mass="21357">MAKQIQAFLLICLILIIAVAVVDGNTAQGGQEESVDEWFHKLGRAKEKVTKFHFYFHDTVGGKSPTAVRVASANTTFTSSPTYFGLVVMFDDPLTAGPEITSTVLGKAQGFYASTDQNELGLAMYVNYHFTTGEHKGSTLTLVGRNAVDQKTREMSIVGGTGVFRLARGIATAKTYFQNSANFDAIVEYNLVVVHY</sequence>
<keyword evidence="4" id="KW-0732">Signal</keyword>
<evidence type="ECO:0000313" key="5">
    <source>
        <dbReference type="EMBL" id="CDP15163.1"/>
    </source>
</evidence>
<gene>
    <name evidence="5" type="ORF">GSCOC_T00042763001</name>
</gene>
<comment type="subcellular location">
    <subcellularLocation>
        <location evidence="4">Secreted</location>
        <location evidence="4">Extracellular space</location>
        <location evidence="4">Apoplast</location>
    </subcellularLocation>
</comment>
<dbReference type="STRING" id="49390.A0A068V5M0"/>
<dbReference type="Proteomes" id="UP000295252">
    <property type="component" value="Chromosome IV"/>
</dbReference>
<dbReference type="Gramene" id="CDP15163">
    <property type="protein sequence ID" value="CDP15163"/>
    <property type="gene ID" value="GSCOC_T00042763001"/>
</dbReference>
<dbReference type="GO" id="GO:0009699">
    <property type="term" value="P:phenylpropanoid biosynthetic process"/>
    <property type="evidence" value="ECO:0007669"/>
    <property type="project" value="UniProtKB-ARBA"/>
</dbReference>
<keyword evidence="6" id="KW-1185">Reference proteome</keyword>
<comment type="similarity">
    <text evidence="1 4">Belongs to the plant dirigent protein family.</text>
</comment>
<dbReference type="AlphaFoldDB" id="A0A068V5M0"/>
<evidence type="ECO:0000313" key="6">
    <source>
        <dbReference type="Proteomes" id="UP000295252"/>
    </source>
</evidence>
<dbReference type="EMBL" id="HG739180">
    <property type="protein sequence ID" value="CDP15163.1"/>
    <property type="molecule type" value="Genomic_DNA"/>
</dbReference>
<dbReference type="Pfam" id="PF03018">
    <property type="entry name" value="Dirigent"/>
    <property type="match status" value="1"/>
</dbReference>
<keyword evidence="3 4" id="KW-0964">Secreted</keyword>
<dbReference type="Gene3D" id="2.40.480.10">
    <property type="entry name" value="Allene oxide cyclase-like"/>
    <property type="match status" value="1"/>
</dbReference>
<evidence type="ECO:0000256" key="4">
    <source>
        <dbReference type="RuleBase" id="RU363099"/>
    </source>
</evidence>
<evidence type="ECO:0000256" key="1">
    <source>
        <dbReference type="ARBA" id="ARBA00010746"/>
    </source>
</evidence>
<reference evidence="6" key="1">
    <citation type="journal article" date="2014" name="Science">
        <title>The coffee genome provides insight into the convergent evolution of caffeine biosynthesis.</title>
        <authorList>
            <person name="Denoeud F."/>
            <person name="Carretero-Paulet L."/>
            <person name="Dereeper A."/>
            <person name="Droc G."/>
            <person name="Guyot R."/>
            <person name="Pietrella M."/>
            <person name="Zheng C."/>
            <person name="Alberti A."/>
            <person name="Anthony F."/>
            <person name="Aprea G."/>
            <person name="Aury J.M."/>
            <person name="Bento P."/>
            <person name="Bernard M."/>
            <person name="Bocs S."/>
            <person name="Campa C."/>
            <person name="Cenci A."/>
            <person name="Combes M.C."/>
            <person name="Crouzillat D."/>
            <person name="Da Silva C."/>
            <person name="Daddiego L."/>
            <person name="De Bellis F."/>
            <person name="Dussert S."/>
            <person name="Garsmeur O."/>
            <person name="Gayraud T."/>
            <person name="Guignon V."/>
            <person name="Jahn K."/>
            <person name="Jamilloux V."/>
            <person name="Joet T."/>
            <person name="Labadie K."/>
            <person name="Lan T."/>
            <person name="Leclercq J."/>
            <person name="Lepelley M."/>
            <person name="Leroy T."/>
            <person name="Li L.T."/>
            <person name="Librado P."/>
            <person name="Lopez L."/>
            <person name="Munoz A."/>
            <person name="Noel B."/>
            <person name="Pallavicini A."/>
            <person name="Perrotta G."/>
            <person name="Poncet V."/>
            <person name="Pot D."/>
            <person name="Priyono X."/>
            <person name="Rigoreau M."/>
            <person name="Rouard M."/>
            <person name="Rozas J."/>
            <person name="Tranchant-Dubreuil C."/>
            <person name="VanBuren R."/>
            <person name="Zhang Q."/>
            <person name="Andrade A.C."/>
            <person name="Argout X."/>
            <person name="Bertrand B."/>
            <person name="de Kochko A."/>
            <person name="Graziosi G."/>
            <person name="Henry R.J."/>
            <person name="Jayarama X."/>
            <person name="Ming R."/>
            <person name="Nagai C."/>
            <person name="Rounsley S."/>
            <person name="Sankoff D."/>
            <person name="Giuliano G."/>
            <person name="Albert V.A."/>
            <person name="Wincker P."/>
            <person name="Lashermes P."/>
        </authorList>
    </citation>
    <scope>NUCLEOTIDE SEQUENCE [LARGE SCALE GENOMIC DNA]</scope>
    <source>
        <strain evidence="6">cv. DH200-94</strain>
    </source>
</reference>
<name>A0A068V5M0_COFCA</name>
<feature type="chain" id="PRO_5008190200" description="Dirigent protein" evidence="4">
    <location>
        <begin position="25"/>
        <end position="196"/>
    </location>
</feature>
<accession>A0A068V5M0</accession>
<comment type="subunit">
    <text evidence="2 4">Homodimer.</text>
</comment>
<dbReference type="OMA" id="LACHHIV"/>
<proteinExistence type="inferred from homology"/>
<dbReference type="InterPro" id="IPR004265">
    <property type="entry name" value="Dirigent"/>
</dbReference>
<protein>
    <recommendedName>
        <fullName evidence="4">Dirigent protein</fullName>
    </recommendedName>
</protein>
<dbReference type="GO" id="GO:0048046">
    <property type="term" value="C:apoplast"/>
    <property type="evidence" value="ECO:0007669"/>
    <property type="project" value="UniProtKB-SubCell"/>
</dbReference>
<dbReference type="PhylomeDB" id="A0A068V5M0"/>
<evidence type="ECO:0000256" key="3">
    <source>
        <dbReference type="ARBA" id="ARBA00022525"/>
    </source>
</evidence>
<comment type="function">
    <text evidence="4">Dirigent proteins impart stereoselectivity on the phenoxy radical-coupling reaction, yielding optically active lignans from two molecules of coniferyl alcohol in the biosynthesis of lignans, flavonolignans, and alkaloids and thus plays a central role in plant secondary metabolism.</text>
</comment>
<dbReference type="InParanoid" id="A0A068V5M0"/>
<evidence type="ECO:0000256" key="2">
    <source>
        <dbReference type="ARBA" id="ARBA00011738"/>
    </source>
</evidence>